<gene>
    <name evidence="1" type="ORF">LCGC14_0824790</name>
</gene>
<sequence length="673" mass="75696">MVDVKEHLYDDDPAKGHPDVRTKLKDVSYFFLGNGHIQAAVQIAPSGEGTPVGLLIMNPEHLGKKREALTYDPDSGLENTMIRLISVPPAKTTVTGTLEARWLEGYEFPVAQILWQVGNFQAAEFFYCPDLSHPVIMREVRLKNITNRTIQARLKTGVLDKTIDEEFSLEPERIKKIFLQYTLNSTGKHVIIDSVPEAGVGQKTLQYWKEKACASFGSPILDHYFSASQFQLPAVISKSGKVDSSIWQYNRERARDQAMLAVGLTISGHHEIAYRILNRLLEEFVTEKGDIIHSSEERGSDEVELDQNGALLFALKNYVLWTDSQEIITKHWDKITAAAEFPLSDVFLHNRSGMLANRREYWGRQQVHGIVKGMELSHQLFSAMGLSAASTLASLVSRKPEALRWKAESERIKNAMLDKAQYGLSDSRGFIKRRGFDGVIQEIVKPLPKAQLSEGVPLSSGGEHRLNPDASSVLPIAMGFIPPDSPVASLTLDSVEKLWNQAWKDGGYGRYHVSSEPDSPGSWPFPSLFIARSYVETGNYEKMWRILKWLNTVPGAMSGSWFEFYGQHLEPPIPQVGITPWTWAEMLILLIHHIIGIRPEVDHLRIRPKLIPGIEKIKASFPLRGGKINIEIKSGHKKKSYGFRSDGEIIQSSEKEAYISYSKKDIWVEASLP</sequence>
<evidence type="ECO:0000313" key="1">
    <source>
        <dbReference type="EMBL" id="KKN31355.1"/>
    </source>
</evidence>
<dbReference type="InterPro" id="IPR012341">
    <property type="entry name" value="6hp_glycosidase-like_sf"/>
</dbReference>
<dbReference type="Gene3D" id="2.60.420.10">
    <property type="entry name" value="Maltose phosphorylase, domain 3"/>
    <property type="match status" value="1"/>
</dbReference>
<dbReference type="Gene3D" id="1.50.10.10">
    <property type="match status" value="1"/>
</dbReference>
<evidence type="ECO:0008006" key="2">
    <source>
        <dbReference type="Google" id="ProtNLM"/>
    </source>
</evidence>
<dbReference type="InterPro" id="IPR008928">
    <property type="entry name" value="6-hairpin_glycosidase_sf"/>
</dbReference>
<reference evidence="1" key="1">
    <citation type="journal article" date="2015" name="Nature">
        <title>Complex archaea that bridge the gap between prokaryotes and eukaryotes.</title>
        <authorList>
            <person name="Spang A."/>
            <person name="Saw J.H."/>
            <person name="Jorgensen S.L."/>
            <person name="Zaremba-Niedzwiedzka K."/>
            <person name="Martijn J."/>
            <person name="Lind A.E."/>
            <person name="van Eijk R."/>
            <person name="Schleper C."/>
            <person name="Guy L."/>
            <person name="Ettema T.J."/>
        </authorList>
    </citation>
    <scope>NUCLEOTIDE SEQUENCE</scope>
</reference>
<name>A0A0F9PHQ7_9ZZZZ</name>
<dbReference type="GO" id="GO:0005975">
    <property type="term" value="P:carbohydrate metabolic process"/>
    <property type="evidence" value="ECO:0007669"/>
    <property type="project" value="InterPro"/>
</dbReference>
<proteinExistence type="predicted"/>
<protein>
    <recommendedName>
        <fullName evidence="2">Glycosyl hydrolase 36 catalytic domain-containing protein</fullName>
    </recommendedName>
</protein>
<organism evidence="1">
    <name type="scientific">marine sediment metagenome</name>
    <dbReference type="NCBI Taxonomy" id="412755"/>
    <lineage>
        <taxon>unclassified sequences</taxon>
        <taxon>metagenomes</taxon>
        <taxon>ecological metagenomes</taxon>
    </lineage>
</organism>
<comment type="caution">
    <text evidence="1">The sequence shown here is derived from an EMBL/GenBank/DDBJ whole genome shotgun (WGS) entry which is preliminary data.</text>
</comment>
<dbReference type="SUPFAM" id="SSF48208">
    <property type="entry name" value="Six-hairpin glycosidases"/>
    <property type="match status" value="1"/>
</dbReference>
<dbReference type="EMBL" id="LAZR01002336">
    <property type="protein sequence ID" value="KKN31355.1"/>
    <property type="molecule type" value="Genomic_DNA"/>
</dbReference>
<accession>A0A0F9PHQ7</accession>
<dbReference type="AlphaFoldDB" id="A0A0F9PHQ7"/>